<proteinExistence type="predicted"/>
<accession>A0A1I7XJN1</accession>
<protein>
    <submittedName>
        <fullName evidence="3">Glucuronosyltransferase</fullName>
    </submittedName>
</protein>
<keyword evidence="2" id="KW-1185">Reference proteome</keyword>
<reference evidence="3" key="1">
    <citation type="submission" date="2016-11" db="UniProtKB">
        <authorList>
            <consortium name="WormBaseParasite"/>
        </authorList>
    </citation>
    <scope>IDENTIFICATION</scope>
</reference>
<sequence length="83" mass="9355">MIYIIVLLLLSSLISRAVTLNILVWSTTIGHSHVKFMGHIADTLREDGHNITLLMIRNDPDVVITGTKLVEHILWRVLIDTAL</sequence>
<feature type="signal peptide" evidence="1">
    <location>
        <begin position="1"/>
        <end position="19"/>
    </location>
</feature>
<dbReference type="SUPFAM" id="SSF53756">
    <property type="entry name" value="UDP-Glycosyltransferase/glycogen phosphorylase"/>
    <property type="match status" value="1"/>
</dbReference>
<evidence type="ECO:0000313" key="2">
    <source>
        <dbReference type="Proteomes" id="UP000095283"/>
    </source>
</evidence>
<dbReference type="WBParaSite" id="Hba_17925">
    <property type="protein sequence ID" value="Hba_17925"/>
    <property type="gene ID" value="Hba_17925"/>
</dbReference>
<name>A0A1I7XJN1_HETBA</name>
<dbReference type="AlphaFoldDB" id="A0A1I7XJN1"/>
<evidence type="ECO:0000313" key="3">
    <source>
        <dbReference type="WBParaSite" id="Hba_17925"/>
    </source>
</evidence>
<evidence type="ECO:0000256" key="1">
    <source>
        <dbReference type="SAM" id="SignalP"/>
    </source>
</evidence>
<dbReference type="Proteomes" id="UP000095283">
    <property type="component" value="Unplaced"/>
</dbReference>
<keyword evidence="1" id="KW-0732">Signal</keyword>
<feature type="chain" id="PRO_5009311248" evidence="1">
    <location>
        <begin position="20"/>
        <end position="83"/>
    </location>
</feature>
<organism evidence="2 3">
    <name type="scientific">Heterorhabditis bacteriophora</name>
    <name type="common">Entomopathogenic nematode worm</name>
    <dbReference type="NCBI Taxonomy" id="37862"/>
    <lineage>
        <taxon>Eukaryota</taxon>
        <taxon>Metazoa</taxon>
        <taxon>Ecdysozoa</taxon>
        <taxon>Nematoda</taxon>
        <taxon>Chromadorea</taxon>
        <taxon>Rhabditida</taxon>
        <taxon>Rhabditina</taxon>
        <taxon>Rhabditomorpha</taxon>
        <taxon>Strongyloidea</taxon>
        <taxon>Heterorhabditidae</taxon>
        <taxon>Heterorhabditis</taxon>
    </lineage>
</organism>